<organism evidence="3 4">
    <name type="scientific">Tenacibaculum aiptasiae</name>
    <dbReference type="NCBI Taxonomy" id="426481"/>
    <lineage>
        <taxon>Bacteria</taxon>
        <taxon>Pseudomonadati</taxon>
        <taxon>Bacteroidota</taxon>
        <taxon>Flavobacteriia</taxon>
        <taxon>Flavobacteriales</taxon>
        <taxon>Flavobacteriaceae</taxon>
        <taxon>Tenacibaculum</taxon>
    </lineage>
</organism>
<reference evidence="3 4" key="1">
    <citation type="submission" date="2019-09" db="EMBL/GenBank/DDBJ databases">
        <authorList>
            <person name="Cao W.R."/>
        </authorList>
    </citation>
    <scope>NUCLEOTIDE SEQUENCE [LARGE SCALE GENOMIC DNA]</scope>
    <source>
        <strain evidence="4">a4</strain>
    </source>
</reference>
<evidence type="ECO:0000256" key="1">
    <source>
        <dbReference type="SAM" id="MobiDB-lite"/>
    </source>
</evidence>
<proteinExistence type="predicted"/>
<dbReference type="AlphaFoldDB" id="A0A7J5AM33"/>
<feature type="compositionally biased region" description="Basic residues" evidence="1">
    <location>
        <begin position="108"/>
        <end position="147"/>
    </location>
</feature>
<feature type="signal peptide" evidence="2">
    <location>
        <begin position="1"/>
        <end position="21"/>
    </location>
</feature>
<gene>
    <name evidence="3" type="ORF">F7018_08545</name>
</gene>
<evidence type="ECO:0008006" key="5">
    <source>
        <dbReference type="Google" id="ProtNLM"/>
    </source>
</evidence>
<dbReference type="OrthoDB" id="1100194at2"/>
<keyword evidence="4" id="KW-1185">Reference proteome</keyword>
<name>A0A7J5AM33_9FLAO</name>
<dbReference type="Proteomes" id="UP000467305">
    <property type="component" value="Unassembled WGS sequence"/>
</dbReference>
<accession>A0A7J5AM33</accession>
<protein>
    <recommendedName>
        <fullName evidence="5">SH3 domain-containing protein</fullName>
    </recommendedName>
</protein>
<evidence type="ECO:0000313" key="3">
    <source>
        <dbReference type="EMBL" id="KAB1158657.1"/>
    </source>
</evidence>
<keyword evidence="2" id="KW-0732">Signal</keyword>
<dbReference type="RefSeq" id="WP_150899625.1">
    <property type="nucleotide sequence ID" value="NZ_WAAU01000012.1"/>
</dbReference>
<dbReference type="Gene3D" id="2.30.30.40">
    <property type="entry name" value="SH3 Domains"/>
    <property type="match status" value="1"/>
</dbReference>
<comment type="caution">
    <text evidence="3">The sequence shown here is derived from an EMBL/GenBank/DDBJ whole genome shotgun (WGS) entry which is preliminary data.</text>
</comment>
<evidence type="ECO:0000313" key="4">
    <source>
        <dbReference type="Proteomes" id="UP000467305"/>
    </source>
</evidence>
<sequence>MGKYIKLICLLFFCVSCSVTSKLYETKENVVLYSQRSEKSKKLTTIPKGKIVSVKNSKGYKRIKYKKYYGWSNNPSLKKVFNKNNSSHYGGSVRVKGYYRKDGTYVRPHTRSSPKTKRYKPKYKYKRKSYRKRKPYKRKKNYRKKRY</sequence>
<dbReference type="EMBL" id="WAAU01000012">
    <property type="protein sequence ID" value="KAB1158657.1"/>
    <property type="molecule type" value="Genomic_DNA"/>
</dbReference>
<feature type="region of interest" description="Disordered" evidence="1">
    <location>
        <begin position="103"/>
        <end position="147"/>
    </location>
</feature>
<evidence type="ECO:0000256" key="2">
    <source>
        <dbReference type="SAM" id="SignalP"/>
    </source>
</evidence>
<feature type="chain" id="PRO_5029611533" description="SH3 domain-containing protein" evidence="2">
    <location>
        <begin position="22"/>
        <end position="147"/>
    </location>
</feature>